<name>A0ABS1TN30_9BACI</name>
<evidence type="ECO:0000313" key="3">
    <source>
        <dbReference type="Proteomes" id="UP000623967"/>
    </source>
</evidence>
<evidence type="ECO:0000256" key="1">
    <source>
        <dbReference type="SAM" id="SignalP"/>
    </source>
</evidence>
<organism evidence="2 3">
    <name type="scientific">Neobacillus paridis</name>
    <dbReference type="NCBI Taxonomy" id="2803862"/>
    <lineage>
        <taxon>Bacteria</taxon>
        <taxon>Bacillati</taxon>
        <taxon>Bacillota</taxon>
        <taxon>Bacilli</taxon>
        <taxon>Bacillales</taxon>
        <taxon>Bacillaceae</taxon>
        <taxon>Neobacillus</taxon>
    </lineage>
</organism>
<sequence>MKKRLKTILLITFVLTLFGSSFSTIARAEEISRAEENQIQEMAEQLEFIFEDAAIKDSNGNLLTLDFKMIEDNFGSSPELEQLKQDMSLMQSRLIPTKGDKSIISPMDIKVDRCIEKKIKNGIGEILSVNAIASIVTYIVDGQYKLAAKKLIKLGVKGNAIAIGAQLSYYLIKCEYEVNGWWKN</sequence>
<evidence type="ECO:0000313" key="2">
    <source>
        <dbReference type="EMBL" id="MBL4952741.1"/>
    </source>
</evidence>
<gene>
    <name evidence="2" type="ORF">JK635_11010</name>
</gene>
<dbReference type="RefSeq" id="WP_202653983.1">
    <property type="nucleotide sequence ID" value="NZ_JAESWB010000168.1"/>
</dbReference>
<proteinExistence type="predicted"/>
<dbReference type="EMBL" id="JAESWB010000168">
    <property type="protein sequence ID" value="MBL4952741.1"/>
    <property type="molecule type" value="Genomic_DNA"/>
</dbReference>
<evidence type="ECO:0008006" key="4">
    <source>
        <dbReference type="Google" id="ProtNLM"/>
    </source>
</evidence>
<feature type="chain" id="PRO_5045244552" description="DUF1002 domain-containing protein" evidence="1">
    <location>
        <begin position="29"/>
        <end position="184"/>
    </location>
</feature>
<reference evidence="2 3" key="1">
    <citation type="submission" date="2021-01" db="EMBL/GenBank/DDBJ databases">
        <title>Genome public.</title>
        <authorList>
            <person name="Liu C."/>
            <person name="Sun Q."/>
        </authorList>
    </citation>
    <scope>NUCLEOTIDE SEQUENCE [LARGE SCALE GENOMIC DNA]</scope>
    <source>
        <strain evidence="2 3">YIM B02564</strain>
    </source>
</reference>
<keyword evidence="3" id="KW-1185">Reference proteome</keyword>
<protein>
    <recommendedName>
        <fullName evidence="4">DUF1002 domain-containing protein</fullName>
    </recommendedName>
</protein>
<dbReference type="Proteomes" id="UP000623967">
    <property type="component" value="Unassembled WGS sequence"/>
</dbReference>
<comment type="caution">
    <text evidence="2">The sequence shown here is derived from an EMBL/GenBank/DDBJ whole genome shotgun (WGS) entry which is preliminary data.</text>
</comment>
<feature type="signal peptide" evidence="1">
    <location>
        <begin position="1"/>
        <end position="28"/>
    </location>
</feature>
<keyword evidence="1" id="KW-0732">Signal</keyword>
<accession>A0ABS1TN30</accession>